<dbReference type="GO" id="GO:0043456">
    <property type="term" value="P:regulation of pentose-phosphate shunt"/>
    <property type="evidence" value="ECO:0007669"/>
    <property type="project" value="TreeGrafter"/>
</dbReference>
<evidence type="ECO:0000256" key="3">
    <source>
        <dbReference type="PIRSR" id="PIRSR613078-2"/>
    </source>
</evidence>
<feature type="binding site" evidence="3">
    <location>
        <position position="78"/>
    </location>
    <ligand>
        <name>substrate</name>
    </ligand>
</feature>
<reference evidence="4" key="1">
    <citation type="submission" date="2021-06" db="EMBL/GenBank/DDBJ databases">
        <authorList>
            <person name="Criscuolo A."/>
        </authorList>
    </citation>
    <scope>NUCLEOTIDE SEQUENCE</scope>
    <source>
        <strain evidence="4">CIP111600</strain>
    </source>
</reference>
<accession>A0A916JXE8</accession>
<dbReference type="SMART" id="SM00855">
    <property type="entry name" value="PGAM"/>
    <property type="match status" value="1"/>
</dbReference>
<proteinExistence type="predicted"/>
<comment type="caution">
    <text evidence="4">The sequence shown here is derived from an EMBL/GenBank/DDBJ whole genome shotgun (WGS) entry which is preliminary data.</text>
</comment>
<feature type="active site" description="Tele-phosphohistidine intermediate" evidence="2">
    <location>
        <position position="29"/>
    </location>
</feature>
<organism evidence="4 5">
    <name type="scientific">Paenibacillus solanacearum</name>
    <dbReference type="NCBI Taxonomy" id="2048548"/>
    <lineage>
        <taxon>Bacteria</taxon>
        <taxon>Bacillati</taxon>
        <taxon>Bacillota</taxon>
        <taxon>Bacilli</taxon>
        <taxon>Bacillales</taxon>
        <taxon>Paenibacillaceae</taxon>
        <taxon>Paenibacillus</taxon>
    </lineage>
</organism>
<sequence length="216" mass="24384">MLHLEALRGFYFLDRGDAQAMTTLGFIRHGTTEWNLAGRLQGQMDTPLAEVGRLQASLLANRLTGEAWDGIIASDLMRAKETAQLISSVTGTPIYDYDSRLRERAFGELEGTTLDDRIKRWGEAWRTLDLGMESDDRLLSRWGAFLSDVEDRYGGKRILIVSHGGFIAPVVASHMGQKIEEHLQNTSLTVLERCEDSWECRLLNCTEHLSQLEDRA</sequence>
<evidence type="ECO:0000256" key="1">
    <source>
        <dbReference type="ARBA" id="ARBA00022801"/>
    </source>
</evidence>
<dbReference type="PANTHER" id="PTHR46517:SF1">
    <property type="entry name" value="FRUCTOSE-2,6-BISPHOSPHATASE TIGAR"/>
    <property type="match status" value="1"/>
</dbReference>
<dbReference type="EC" id="3.1.3.3" evidence="4"/>
<dbReference type="Pfam" id="PF00300">
    <property type="entry name" value="His_Phos_1"/>
    <property type="match status" value="1"/>
</dbReference>
<evidence type="ECO:0000313" key="4">
    <source>
        <dbReference type="EMBL" id="CAG7611541.1"/>
    </source>
</evidence>
<name>A0A916JXE8_9BACL</name>
<dbReference type="EMBL" id="CAJVAS010000004">
    <property type="protein sequence ID" value="CAG7611541.1"/>
    <property type="molecule type" value="Genomic_DNA"/>
</dbReference>
<dbReference type="AlphaFoldDB" id="A0A916JXE8"/>
<dbReference type="PANTHER" id="PTHR46517">
    <property type="entry name" value="FRUCTOSE-2,6-BISPHOSPHATASE TIGAR"/>
    <property type="match status" value="1"/>
</dbReference>
<feature type="binding site" evidence="3">
    <location>
        <begin position="28"/>
        <end position="35"/>
    </location>
    <ligand>
        <name>substrate</name>
    </ligand>
</feature>
<dbReference type="GO" id="GO:0005829">
    <property type="term" value="C:cytosol"/>
    <property type="evidence" value="ECO:0007669"/>
    <property type="project" value="TreeGrafter"/>
</dbReference>
<dbReference type="CDD" id="cd07067">
    <property type="entry name" value="HP_PGM_like"/>
    <property type="match status" value="1"/>
</dbReference>
<dbReference type="Proteomes" id="UP000693672">
    <property type="component" value="Unassembled WGS sequence"/>
</dbReference>
<dbReference type="GO" id="GO:0045820">
    <property type="term" value="P:negative regulation of glycolytic process"/>
    <property type="evidence" value="ECO:0007669"/>
    <property type="project" value="TreeGrafter"/>
</dbReference>
<evidence type="ECO:0000256" key="2">
    <source>
        <dbReference type="PIRSR" id="PIRSR613078-1"/>
    </source>
</evidence>
<keyword evidence="5" id="KW-1185">Reference proteome</keyword>
<feature type="active site" description="Proton donor/acceptor" evidence="2">
    <location>
        <position position="103"/>
    </location>
</feature>
<gene>
    <name evidence="4" type="primary">pspB</name>
    <name evidence="4" type="ORF">PAESOLCIP111_01392</name>
</gene>
<keyword evidence="1 4" id="KW-0378">Hydrolase</keyword>
<dbReference type="InterPro" id="IPR051695">
    <property type="entry name" value="Phosphoglycerate_Mutase"/>
</dbReference>
<evidence type="ECO:0000313" key="5">
    <source>
        <dbReference type="Proteomes" id="UP000693672"/>
    </source>
</evidence>
<dbReference type="GO" id="GO:0004331">
    <property type="term" value="F:fructose-2,6-bisphosphate 2-phosphatase activity"/>
    <property type="evidence" value="ECO:0007669"/>
    <property type="project" value="TreeGrafter"/>
</dbReference>
<protein>
    <submittedName>
        <fullName evidence="4">Phosphoserine phosphatase 2</fullName>
        <ecNumber evidence="4">3.1.3.3</ecNumber>
    </submittedName>
</protein>
<dbReference type="InterPro" id="IPR013078">
    <property type="entry name" value="His_Pase_superF_clade-1"/>
</dbReference>